<accession>A0ABT1RSH4</accession>
<dbReference type="Pfam" id="PF02926">
    <property type="entry name" value="THUMP"/>
    <property type="match status" value="1"/>
</dbReference>
<dbReference type="PROSITE" id="PS51165">
    <property type="entry name" value="THUMP"/>
    <property type="match status" value="1"/>
</dbReference>
<dbReference type="SUPFAM" id="SSF53335">
    <property type="entry name" value="S-adenosyl-L-methionine-dependent methyltransferases"/>
    <property type="match status" value="1"/>
</dbReference>
<dbReference type="InterPro" id="IPR054170">
    <property type="entry name" value="RlmL_1st"/>
</dbReference>
<protein>
    <submittedName>
        <fullName evidence="5">Class I SAM-dependent RNA methyltransferase</fullName>
    </submittedName>
</protein>
<dbReference type="Pfam" id="PF22020">
    <property type="entry name" value="RlmL_1st"/>
    <property type="match status" value="1"/>
</dbReference>
<dbReference type="GO" id="GO:0008168">
    <property type="term" value="F:methyltransferase activity"/>
    <property type="evidence" value="ECO:0007669"/>
    <property type="project" value="UniProtKB-KW"/>
</dbReference>
<dbReference type="EMBL" id="JANFXK010000021">
    <property type="protein sequence ID" value="MCQ4638164.1"/>
    <property type="molecule type" value="Genomic_DNA"/>
</dbReference>
<dbReference type="PROSITE" id="PS00092">
    <property type="entry name" value="N6_MTASE"/>
    <property type="match status" value="1"/>
</dbReference>
<reference evidence="5 6" key="1">
    <citation type="submission" date="2022-06" db="EMBL/GenBank/DDBJ databases">
        <title>Isolation of gut microbiota from human fecal samples.</title>
        <authorList>
            <person name="Pamer E.G."/>
            <person name="Barat B."/>
            <person name="Waligurski E."/>
            <person name="Medina S."/>
            <person name="Paddock L."/>
            <person name="Mostad J."/>
        </authorList>
    </citation>
    <scope>NUCLEOTIDE SEQUENCE [LARGE SCALE GENOMIC DNA]</scope>
    <source>
        <strain evidence="5 6">SL.3.17</strain>
    </source>
</reference>
<dbReference type="PANTHER" id="PTHR47313">
    <property type="entry name" value="RIBOSOMAL RNA LARGE SUBUNIT METHYLTRANSFERASE K/L"/>
    <property type="match status" value="1"/>
</dbReference>
<organism evidence="5 6">
    <name type="scientific">Anaerovorax odorimutans</name>
    <dbReference type="NCBI Taxonomy" id="109327"/>
    <lineage>
        <taxon>Bacteria</taxon>
        <taxon>Bacillati</taxon>
        <taxon>Bacillota</taxon>
        <taxon>Clostridia</taxon>
        <taxon>Peptostreptococcales</taxon>
        <taxon>Anaerovoracaceae</taxon>
        <taxon>Anaerovorax</taxon>
    </lineage>
</organism>
<keyword evidence="1 5" id="KW-0489">Methyltransferase</keyword>
<proteinExistence type="predicted"/>
<evidence type="ECO:0000259" key="4">
    <source>
        <dbReference type="PROSITE" id="PS51165"/>
    </source>
</evidence>
<dbReference type="InterPro" id="IPR000241">
    <property type="entry name" value="RlmKL-like_Mtase"/>
</dbReference>
<evidence type="ECO:0000313" key="5">
    <source>
        <dbReference type="EMBL" id="MCQ4638164.1"/>
    </source>
</evidence>
<dbReference type="InterPro" id="IPR029063">
    <property type="entry name" value="SAM-dependent_MTases_sf"/>
</dbReference>
<dbReference type="Proteomes" id="UP001524502">
    <property type="component" value="Unassembled WGS sequence"/>
</dbReference>
<dbReference type="CDD" id="cd11715">
    <property type="entry name" value="THUMP_AdoMetMT"/>
    <property type="match status" value="1"/>
</dbReference>
<dbReference type="PANTHER" id="PTHR47313:SF1">
    <property type="entry name" value="RIBOSOMAL RNA LARGE SUBUNIT METHYLTRANSFERASE K_L"/>
    <property type="match status" value="1"/>
</dbReference>
<dbReference type="RefSeq" id="WP_256133356.1">
    <property type="nucleotide sequence ID" value="NZ_JANFXK010000021.1"/>
</dbReference>
<keyword evidence="6" id="KW-1185">Reference proteome</keyword>
<keyword evidence="2" id="KW-0808">Transferase</keyword>
<evidence type="ECO:0000256" key="2">
    <source>
        <dbReference type="ARBA" id="ARBA00022679"/>
    </source>
</evidence>
<gene>
    <name evidence="5" type="ORF">NE619_15620</name>
</gene>
<comment type="caution">
    <text evidence="5">The sequence shown here is derived from an EMBL/GenBank/DDBJ whole genome shotgun (WGS) entry which is preliminary data.</text>
</comment>
<keyword evidence="3" id="KW-0694">RNA-binding</keyword>
<dbReference type="Gene3D" id="3.40.50.150">
    <property type="entry name" value="Vaccinia Virus protein VP39"/>
    <property type="match status" value="1"/>
</dbReference>
<dbReference type="GO" id="GO:0032259">
    <property type="term" value="P:methylation"/>
    <property type="evidence" value="ECO:0007669"/>
    <property type="project" value="UniProtKB-KW"/>
</dbReference>
<evidence type="ECO:0000256" key="1">
    <source>
        <dbReference type="ARBA" id="ARBA00022603"/>
    </source>
</evidence>
<feature type="domain" description="THUMP" evidence="4">
    <location>
        <begin position="44"/>
        <end position="154"/>
    </location>
</feature>
<dbReference type="Pfam" id="PF01170">
    <property type="entry name" value="UPF0020"/>
    <property type="match status" value="1"/>
</dbReference>
<sequence>MKLELIATATFGLEAVVKREIQDLGYKVLKTEDGKVTYMGDERAIVKSNLWLRSADRVLLKLGEFTALTFEELFQQIKGISWEELIPPDGKFTVTGSSVKSKLHSVPSCQSITKKAIVERLAEIYGITRFEETGAEYTIKVTLLKDRVTVTADTSGAGLHKRGYRVADVAAPIKETLAAAMVQLSFWKAGRLLADPCCGSGTIPIEAAMIGRNIAPGLGREFASEEWELIPKSLWKEERQAAFKEIDYDAEIRIQGSDIDKGAVEAARENAIEAGVDDCIDFHIMDLSKLRPGEVRDGIIITNPPYGERIGDKKAIERIYKSLSFYMKKNPGWSLFLITTDKEAEEKIMGRPADRRRKLYNGRLEVCYYQFHGKKEKKDEAGSR</sequence>
<dbReference type="InterPro" id="IPR004114">
    <property type="entry name" value="THUMP_dom"/>
</dbReference>
<evidence type="ECO:0000313" key="6">
    <source>
        <dbReference type="Proteomes" id="UP001524502"/>
    </source>
</evidence>
<dbReference type="InterPro" id="IPR002052">
    <property type="entry name" value="DNA_methylase_N6_adenine_CS"/>
</dbReference>
<name>A0ABT1RSH4_9FIRM</name>
<dbReference type="SMART" id="SM00981">
    <property type="entry name" value="THUMP"/>
    <property type="match status" value="1"/>
</dbReference>
<dbReference type="Gene3D" id="3.30.2130.30">
    <property type="match status" value="1"/>
</dbReference>
<evidence type="ECO:0000256" key="3">
    <source>
        <dbReference type="PROSITE-ProRule" id="PRU00529"/>
    </source>
</evidence>